<dbReference type="RefSeq" id="WP_345079239.1">
    <property type="nucleotide sequence ID" value="NZ_BAABFA010000007.1"/>
</dbReference>
<dbReference type="PIRSF" id="PIRSF500217">
    <property type="entry name" value="AlgI"/>
    <property type="match status" value="1"/>
</dbReference>
<feature type="transmembrane region" description="Helical" evidence="8">
    <location>
        <begin position="443"/>
        <end position="463"/>
    </location>
</feature>
<evidence type="ECO:0000256" key="4">
    <source>
        <dbReference type="ARBA" id="ARBA00022692"/>
    </source>
</evidence>
<keyword evidence="3 7" id="KW-1003">Cell membrane</keyword>
<evidence type="ECO:0000256" key="3">
    <source>
        <dbReference type="ARBA" id="ARBA00022475"/>
    </source>
</evidence>
<feature type="transmembrane region" description="Helical" evidence="8">
    <location>
        <begin position="362"/>
        <end position="380"/>
    </location>
</feature>
<gene>
    <name evidence="9" type="ORF">GCM10023093_09180</name>
</gene>
<feature type="transmembrane region" description="Helical" evidence="8">
    <location>
        <begin position="6"/>
        <end position="23"/>
    </location>
</feature>
<dbReference type="InterPro" id="IPR051085">
    <property type="entry name" value="MB_O-acyltransferase"/>
</dbReference>
<feature type="transmembrane region" description="Helical" evidence="8">
    <location>
        <begin position="309"/>
        <end position="326"/>
    </location>
</feature>
<evidence type="ECO:0000313" key="9">
    <source>
        <dbReference type="EMBL" id="GAA4462487.1"/>
    </source>
</evidence>
<evidence type="ECO:0000256" key="7">
    <source>
        <dbReference type="PIRNR" id="PIRNR016636"/>
    </source>
</evidence>
<evidence type="ECO:0000256" key="1">
    <source>
        <dbReference type="ARBA" id="ARBA00004651"/>
    </source>
</evidence>
<comment type="similarity">
    <text evidence="2 7">Belongs to the membrane-bound acyltransferase family.</text>
</comment>
<feature type="transmembrane region" description="Helical" evidence="8">
    <location>
        <begin position="106"/>
        <end position="130"/>
    </location>
</feature>
<reference evidence="10" key="1">
    <citation type="journal article" date="2019" name="Int. J. Syst. Evol. Microbiol.">
        <title>The Global Catalogue of Microorganisms (GCM) 10K type strain sequencing project: providing services to taxonomists for standard genome sequencing and annotation.</title>
        <authorList>
            <consortium name="The Broad Institute Genomics Platform"/>
            <consortium name="The Broad Institute Genome Sequencing Center for Infectious Disease"/>
            <person name="Wu L."/>
            <person name="Ma J."/>
        </authorList>
    </citation>
    <scope>NUCLEOTIDE SEQUENCE [LARGE SCALE GENOMIC DNA]</scope>
    <source>
        <strain evidence="10">JCM 32105</strain>
    </source>
</reference>
<feature type="transmembrane region" description="Helical" evidence="8">
    <location>
        <begin position="76"/>
        <end position="94"/>
    </location>
</feature>
<comment type="subcellular location">
    <subcellularLocation>
        <location evidence="1">Cell membrane</location>
        <topology evidence="1">Multi-pass membrane protein</topology>
    </subcellularLocation>
</comment>
<dbReference type="EMBL" id="BAABFA010000007">
    <property type="protein sequence ID" value="GAA4462487.1"/>
    <property type="molecule type" value="Genomic_DNA"/>
</dbReference>
<dbReference type="InterPro" id="IPR024194">
    <property type="entry name" value="Ac/AlaTfrase_AlgI/DltB"/>
</dbReference>
<feature type="transmembrane region" description="Helical" evidence="8">
    <location>
        <begin position="150"/>
        <end position="169"/>
    </location>
</feature>
<comment type="caution">
    <text evidence="9">The sequence shown here is derived from an EMBL/GenBank/DDBJ whole genome shotgun (WGS) entry which is preliminary data.</text>
</comment>
<dbReference type="PANTHER" id="PTHR13285:SF18">
    <property type="entry name" value="PROTEIN-CYSTEINE N-PALMITOYLTRANSFERASE RASP"/>
    <property type="match status" value="1"/>
</dbReference>
<feature type="transmembrane region" description="Helical" evidence="8">
    <location>
        <begin position="30"/>
        <end position="56"/>
    </location>
</feature>
<evidence type="ECO:0000313" key="10">
    <source>
        <dbReference type="Proteomes" id="UP001500067"/>
    </source>
</evidence>
<evidence type="ECO:0000256" key="6">
    <source>
        <dbReference type="ARBA" id="ARBA00023136"/>
    </source>
</evidence>
<proteinExistence type="inferred from homology"/>
<dbReference type="Pfam" id="PF03062">
    <property type="entry name" value="MBOAT"/>
    <property type="match status" value="1"/>
</dbReference>
<protein>
    <submittedName>
        <fullName evidence="9">MBOAT family O-acyltransferase</fullName>
    </submittedName>
</protein>
<feature type="transmembrane region" description="Helical" evidence="8">
    <location>
        <begin position="400"/>
        <end position="422"/>
    </location>
</feature>
<dbReference type="PIRSF" id="PIRSF016636">
    <property type="entry name" value="AlgI_DltB"/>
    <property type="match status" value="1"/>
</dbReference>
<keyword evidence="7" id="KW-0808">Transferase</keyword>
<dbReference type="InterPro" id="IPR004299">
    <property type="entry name" value="MBOAT_fam"/>
</dbReference>
<evidence type="ECO:0000256" key="8">
    <source>
        <dbReference type="SAM" id="Phobius"/>
    </source>
</evidence>
<dbReference type="PANTHER" id="PTHR13285">
    <property type="entry name" value="ACYLTRANSFERASE"/>
    <property type="match status" value="1"/>
</dbReference>
<keyword evidence="10" id="KW-1185">Reference proteome</keyword>
<keyword evidence="4 8" id="KW-0812">Transmembrane</keyword>
<keyword evidence="7" id="KW-0012">Acyltransferase</keyword>
<keyword evidence="6 7" id="KW-0472">Membrane</keyword>
<evidence type="ECO:0000256" key="5">
    <source>
        <dbReference type="ARBA" id="ARBA00022989"/>
    </source>
</evidence>
<dbReference type="InterPro" id="IPR028362">
    <property type="entry name" value="AlgI"/>
</dbReference>
<evidence type="ECO:0000256" key="2">
    <source>
        <dbReference type="ARBA" id="ARBA00010323"/>
    </source>
</evidence>
<sequence length="474" mass="54991">MVFSSIAFLFYFLPLFFLLYYLAPARYKNAVILAGSMLFYSWSAPRFLFVILGTTLADFYVVRQMGNTRARSTRRALLAASVLLNVGLLFYFKYSNFFVDNLNHVLAAMGIGTVKWLQIALPVGISFYTFETITYVVDVYRGTHKPLTKFGDYLLYIIFFPKLIAGPIIRFHEFASQVHGHIGHDHMDNRLRGFYRFVLGLSKKVLIANVLGAVVDDILSINSYARLDSITAWAGALAYTFQIYFDFSGYSDMALGLGQMMGFRLPENFNDPYTATSITDFWRRWHITLGAWMRNYLYIPLGGNRAGKWRVYFNLWLVFVASGLWHGAAWAFLLWGMYHGFFLVVERLFLGRWLARLGKLSVLYTFIVVVAGWVLFRIEYVRPSAQYLSRMFIWRPYNSLWFFDGDFWPIMCIAAFFSFITLTRAGRWCQQKVFYDAYTPGRHMLMTTITALLLMVCAARITAGNFNPFIYFRF</sequence>
<organism evidence="9 10">
    <name type="scientific">Nemorincola caseinilytica</name>
    <dbReference type="NCBI Taxonomy" id="2054315"/>
    <lineage>
        <taxon>Bacteria</taxon>
        <taxon>Pseudomonadati</taxon>
        <taxon>Bacteroidota</taxon>
        <taxon>Chitinophagia</taxon>
        <taxon>Chitinophagales</taxon>
        <taxon>Chitinophagaceae</taxon>
        <taxon>Nemorincola</taxon>
    </lineage>
</organism>
<dbReference type="Proteomes" id="UP001500067">
    <property type="component" value="Unassembled WGS sequence"/>
</dbReference>
<accession>A0ABP8NA98</accession>
<name>A0ABP8NA98_9BACT</name>
<keyword evidence="5 8" id="KW-1133">Transmembrane helix</keyword>